<dbReference type="InterPro" id="IPR050316">
    <property type="entry name" value="Tyrosinase/Hemocyanin"/>
</dbReference>
<accession>A0A420YGT3</accession>
<evidence type="ECO:0000256" key="3">
    <source>
        <dbReference type="SAM" id="SignalP"/>
    </source>
</evidence>
<dbReference type="PANTHER" id="PTHR11474:SF126">
    <property type="entry name" value="TYROSINASE-LIKE PROTEIN TYR-1-RELATED"/>
    <property type="match status" value="1"/>
</dbReference>
<gene>
    <name evidence="6" type="ORF">DL546_009089</name>
</gene>
<evidence type="ECO:0000256" key="2">
    <source>
        <dbReference type="ARBA" id="ARBA00023008"/>
    </source>
</evidence>
<feature type="signal peptide" evidence="3">
    <location>
        <begin position="1"/>
        <end position="22"/>
    </location>
</feature>
<proteinExistence type="predicted"/>
<dbReference type="PANTHER" id="PTHR11474">
    <property type="entry name" value="TYROSINASE FAMILY MEMBER"/>
    <property type="match status" value="1"/>
</dbReference>
<keyword evidence="7" id="KW-1185">Reference proteome</keyword>
<dbReference type="AlphaFoldDB" id="A0A420YGT3"/>
<dbReference type="GO" id="GO:0016491">
    <property type="term" value="F:oxidoreductase activity"/>
    <property type="evidence" value="ECO:0007669"/>
    <property type="project" value="InterPro"/>
</dbReference>
<dbReference type="InterPro" id="IPR008922">
    <property type="entry name" value="Di-copper_centre_dom_sf"/>
</dbReference>
<comment type="caution">
    <text evidence="6">The sequence shown here is derived from an EMBL/GenBank/DDBJ whole genome shotgun (WGS) entry which is preliminary data.</text>
</comment>
<sequence length="379" mass="41984">MRVSQVLSSTLLVLTHIKGAVALPAADVTTADDNASSVSSLDATTASTRKCKTPLVRKEWRTLSKSDRLSFIAALKCLQAKPAKTGKTYAGAKSRYDDYQALHIQQTDFIHFDGVFLPWHRYLLYLFEQDLRSTCGYTGTIPYWNWSLDAVSEAAVLKSPVFDPTYGFGGNGPYIADVSSFPDDWKTIVPIPGRLGGGCITDGPFASRQIPMGPANHTDYTPHCLRRDISPYLITMTANATCLDWALNSASHFQLDRNIEGLGLAVEDMRVHAGGHIGVGGQIGEMANMYSSPGDPLFWLHHSMIDHVWDQWQRKNFAVRSKDIGGPDTMWAYPYNYFGDIPYKNITLETALNYPLMANPIKVSDMMDTQGGLLCYTYA</sequence>
<name>A0A420YGT3_9PEZI</name>
<dbReference type="EMBL" id="QVQW01000011">
    <property type="protein sequence ID" value="RKU47071.1"/>
    <property type="molecule type" value="Genomic_DNA"/>
</dbReference>
<keyword evidence="1" id="KW-0479">Metal-binding</keyword>
<evidence type="ECO:0000313" key="7">
    <source>
        <dbReference type="Proteomes" id="UP000275385"/>
    </source>
</evidence>
<organism evidence="6 7">
    <name type="scientific">Coniochaeta pulveracea</name>
    <dbReference type="NCBI Taxonomy" id="177199"/>
    <lineage>
        <taxon>Eukaryota</taxon>
        <taxon>Fungi</taxon>
        <taxon>Dikarya</taxon>
        <taxon>Ascomycota</taxon>
        <taxon>Pezizomycotina</taxon>
        <taxon>Sordariomycetes</taxon>
        <taxon>Sordariomycetidae</taxon>
        <taxon>Coniochaetales</taxon>
        <taxon>Coniochaetaceae</taxon>
        <taxon>Coniochaeta</taxon>
    </lineage>
</organism>
<dbReference type="PROSITE" id="PS00497">
    <property type="entry name" value="TYROSINASE_1"/>
    <property type="match status" value="1"/>
</dbReference>
<dbReference type="PRINTS" id="PR00092">
    <property type="entry name" value="TYROSINASE"/>
</dbReference>
<reference evidence="6 7" key="1">
    <citation type="submission" date="2018-08" db="EMBL/GenBank/DDBJ databases">
        <title>Draft genome of the lignicolous fungus Coniochaeta pulveracea.</title>
        <authorList>
            <person name="Borstlap C.J."/>
            <person name="De Witt R.N."/>
            <person name="Botha A."/>
            <person name="Volschenk H."/>
        </authorList>
    </citation>
    <scope>NUCLEOTIDE SEQUENCE [LARGE SCALE GENOMIC DNA]</scope>
    <source>
        <strain evidence="6 7">CAB683</strain>
    </source>
</reference>
<evidence type="ECO:0000256" key="1">
    <source>
        <dbReference type="ARBA" id="ARBA00022723"/>
    </source>
</evidence>
<keyword evidence="2" id="KW-0186">Copper</keyword>
<dbReference type="PROSITE" id="PS00498">
    <property type="entry name" value="TYROSINASE_2"/>
    <property type="match status" value="1"/>
</dbReference>
<dbReference type="STRING" id="177199.A0A420YGT3"/>
<keyword evidence="3" id="KW-0732">Signal</keyword>
<dbReference type="GO" id="GO:0046872">
    <property type="term" value="F:metal ion binding"/>
    <property type="evidence" value="ECO:0007669"/>
    <property type="project" value="UniProtKB-KW"/>
</dbReference>
<dbReference type="Proteomes" id="UP000275385">
    <property type="component" value="Unassembled WGS sequence"/>
</dbReference>
<dbReference type="OrthoDB" id="6132182at2759"/>
<feature type="chain" id="PRO_5019440585" description="Tyrosinase copper-binding domain-containing protein" evidence="3">
    <location>
        <begin position="23"/>
        <end position="379"/>
    </location>
</feature>
<dbReference type="Gene3D" id="1.10.1280.10">
    <property type="entry name" value="Di-copper center containing domain from catechol oxidase"/>
    <property type="match status" value="1"/>
</dbReference>
<dbReference type="Pfam" id="PF00264">
    <property type="entry name" value="Tyrosinase"/>
    <property type="match status" value="1"/>
</dbReference>
<evidence type="ECO:0000259" key="5">
    <source>
        <dbReference type="PROSITE" id="PS00498"/>
    </source>
</evidence>
<feature type="domain" description="Tyrosinase copper-binding" evidence="5">
    <location>
        <begin position="295"/>
        <end position="306"/>
    </location>
</feature>
<feature type="domain" description="Tyrosinase copper-binding" evidence="4">
    <location>
        <begin position="111"/>
        <end position="128"/>
    </location>
</feature>
<protein>
    <recommendedName>
        <fullName evidence="4 5">Tyrosinase copper-binding domain-containing protein</fullName>
    </recommendedName>
</protein>
<evidence type="ECO:0000313" key="6">
    <source>
        <dbReference type="EMBL" id="RKU47071.1"/>
    </source>
</evidence>
<dbReference type="SUPFAM" id="SSF48056">
    <property type="entry name" value="Di-copper centre-containing domain"/>
    <property type="match status" value="1"/>
</dbReference>
<evidence type="ECO:0000259" key="4">
    <source>
        <dbReference type="PROSITE" id="PS00497"/>
    </source>
</evidence>
<dbReference type="InterPro" id="IPR002227">
    <property type="entry name" value="Tyrosinase_Cu-bd"/>
</dbReference>